<sequence>MAIPSQLVVEFTDYDYLTFIPIGRKNKAIRSLANKHTRGLLTRINHAVSQTLSTYSDADQLQLSTFLFKNQHSGFPLAINREEEIFPHLWKPDTFLWKEQSAQTGVPIHLEQCYKQDITTLSKEQLQAHIDHVIRDYMFCAQIAQKNREDWLSSMNEAFYKHPFIQLYHEYERRIEAIERVAVSPLLFSMKQPEKVAYWRERVEIIMRPFRMWSKEEFHEGLDAYSEVTLSFEAREKQIVVKDTTGGTILVYHVPSQTVTLKEEVNVELASKRLYTTSEQLKELMLLNPELIQSLHSIQHWKDQIEQDASVINEINNLQKELETWSMSPLEIPRLLSWIHVLMDLKAPRTTDEETIEWFSSFHIEDVSILSQLSSYKKIAKQTEWVHALTTLKEQLEDELHLLQGRLLNHSIDVGKITLTPHQLYDTLSLIHDLRDSVSGQLYTQLLTGHSTNNIRQRKLDQHKGYGALSHQKEKYLYSMFETLQKWEVISKLRQGYTLTPKGHVIHSHMSHHM</sequence>
<feature type="domain" description="RQC" evidence="2">
    <location>
        <begin position="428"/>
        <end position="495"/>
    </location>
</feature>
<protein>
    <recommendedName>
        <fullName evidence="2">RQC domain-containing protein</fullName>
    </recommendedName>
</protein>
<dbReference type="Proteomes" id="UP000037558">
    <property type="component" value="Unassembled WGS sequence"/>
</dbReference>
<evidence type="ECO:0000313" key="4">
    <source>
        <dbReference type="Proteomes" id="UP000037558"/>
    </source>
</evidence>
<dbReference type="InterPro" id="IPR018982">
    <property type="entry name" value="RQC_domain"/>
</dbReference>
<dbReference type="Pfam" id="PF09382">
    <property type="entry name" value="RQC"/>
    <property type="match status" value="1"/>
</dbReference>
<dbReference type="InterPro" id="IPR036388">
    <property type="entry name" value="WH-like_DNA-bd_sf"/>
</dbReference>
<reference evidence="4" key="1">
    <citation type="submission" date="2015-08" db="EMBL/GenBank/DDBJ databases">
        <title>Fjat-14210 dsm16467.</title>
        <authorList>
            <person name="Liu B."/>
            <person name="Wang J."/>
            <person name="Zhu Y."/>
            <person name="Liu G."/>
            <person name="Chen Q."/>
            <person name="Chen Z."/>
            <person name="Lan J."/>
            <person name="Che J."/>
            <person name="Ge C."/>
            <person name="Shi H."/>
            <person name="Pan Z."/>
            <person name="Liu X."/>
        </authorList>
    </citation>
    <scope>NUCLEOTIDE SEQUENCE [LARGE SCALE GENOMIC DNA]</scope>
    <source>
        <strain evidence="4">DSM 16467</strain>
    </source>
</reference>
<proteinExistence type="predicted"/>
<evidence type="ECO:0000313" key="3">
    <source>
        <dbReference type="EMBL" id="KOO42798.1"/>
    </source>
</evidence>
<feature type="coiled-coil region" evidence="1">
    <location>
        <begin position="386"/>
        <end position="413"/>
    </location>
</feature>
<gene>
    <name evidence="3" type="ORF">AMD01_16780</name>
</gene>
<accession>A0A0M0KWN1</accession>
<dbReference type="SUPFAM" id="SSF46785">
    <property type="entry name" value="Winged helix' DNA-binding domain"/>
    <property type="match status" value="1"/>
</dbReference>
<dbReference type="NCBIfam" id="NF041108">
    <property type="entry name" value="RQC_minor_2"/>
    <property type="match status" value="1"/>
</dbReference>
<keyword evidence="4" id="KW-1185">Reference proteome</keyword>
<evidence type="ECO:0000256" key="1">
    <source>
        <dbReference type="SAM" id="Coils"/>
    </source>
</evidence>
<keyword evidence="1" id="KW-0175">Coiled coil</keyword>
<evidence type="ECO:0000259" key="2">
    <source>
        <dbReference type="Pfam" id="PF09382"/>
    </source>
</evidence>
<dbReference type="OrthoDB" id="2689702at2"/>
<dbReference type="Gene3D" id="1.10.10.10">
    <property type="entry name" value="Winged helix-like DNA-binding domain superfamily/Winged helix DNA-binding domain"/>
    <property type="match status" value="1"/>
</dbReference>
<dbReference type="GO" id="GO:0043138">
    <property type="term" value="F:3'-5' DNA helicase activity"/>
    <property type="evidence" value="ECO:0007669"/>
    <property type="project" value="InterPro"/>
</dbReference>
<dbReference type="GO" id="GO:0006260">
    <property type="term" value="P:DNA replication"/>
    <property type="evidence" value="ECO:0007669"/>
    <property type="project" value="InterPro"/>
</dbReference>
<name>A0A0M0KWN1_9BACI</name>
<dbReference type="GO" id="GO:0006281">
    <property type="term" value="P:DNA repair"/>
    <property type="evidence" value="ECO:0007669"/>
    <property type="project" value="InterPro"/>
</dbReference>
<dbReference type="InterPro" id="IPR036390">
    <property type="entry name" value="WH_DNA-bd_sf"/>
</dbReference>
<dbReference type="AlphaFoldDB" id="A0A0M0KWN1"/>
<organism evidence="3 4">
    <name type="scientific">Priestia koreensis</name>
    <dbReference type="NCBI Taxonomy" id="284581"/>
    <lineage>
        <taxon>Bacteria</taxon>
        <taxon>Bacillati</taxon>
        <taxon>Bacillota</taxon>
        <taxon>Bacilli</taxon>
        <taxon>Bacillales</taxon>
        <taxon>Bacillaceae</taxon>
        <taxon>Priestia</taxon>
    </lineage>
</organism>
<dbReference type="RefSeq" id="WP_053402597.1">
    <property type="nucleotide sequence ID" value="NZ_LILC01000023.1"/>
</dbReference>
<dbReference type="EMBL" id="LILC01000023">
    <property type="protein sequence ID" value="KOO42798.1"/>
    <property type="molecule type" value="Genomic_DNA"/>
</dbReference>
<dbReference type="STRING" id="284581.AMD01_16780"/>
<dbReference type="PATRIC" id="fig|284581.3.peg.2859"/>
<comment type="caution">
    <text evidence="3">The sequence shown here is derived from an EMBL/GenBank/DDBJ whole genome shotgun (WGS) entry which is preliminary data.</text>
</comment>